<dbReference type="Gene3D" id="2.130.10.10">
    <property type="entry name" value="YVTN repeat-like/Quinoprotein amine dehydrogenase"/>
    <property type="match status" value="1"/>
</dbReference>
<comment type="caution">
    <text evidence="2">The sequence shown here is derived from an EMBL/GenBank/DDBJ whole genome shotgun (WGS) entry which is preliminary data.</text>
</comment>
<keyword evidence="1" id="KW-0732">Signal</keyword>
<keyword evidence="3" id="KW-1185">Reference proteome</keyword>
<dbReference type="RefSeq" id="WP_285980544.1">
    <property type="nucleotide sequence ID" value="NZ_JASVDS010000001.1"/>
</dbReference>
<reference evidence="2 3" key="1">
    <citation type="submission" date="2023-06" db="EMBL/GenBank/DDBJ databases">
        <title>Pelomonas sp. APW6 16S ribosomal RNA gene genome sequencing and assembly.</title>
        <authorList>
            <person name="Woo H."/>
        </authorList>
    </citation>
    <scope>NUCLEOTIDE SEQUENCE [LARGE SCALE GENOMIC DNA]</scope>
    <source>
        <strain evidence="2 3">APW6</strain>
    </source>
</reference>
<evidence type="ECO:0000256" key="1">
    <source>
        <dbReference type="SAM" id="SignalP"/>
    </source>
</evidence>
<proteinExistence type="predicted"/>
<protein>
    <recommendedName>
        <fullName evidence="4">Photosynthesis system II assembly factor Ycf48/Hcf136-like domain-containing protein</fullName>
    </recommendedName>
</protein>
<evidence type="ECO:0000313" key="3">
    <source>
        <dbReference type="Proteomes" id="UP001238603"/>
    </source>
</evidence>
<feature type="chain" id="PRO_5045094095" description="Photosynthesis system II assembly factor Ycf48/Hcf136-like domain-containing protein" evidence="1">
    <location>
        <begin position="28"/>
        <end position="558"/>
    </location>
</feature>
<accession>A0ABT7LC32</accession>
<dbReference type="InterPro" id="IPR015943">
    <property type="entry name" value="WD40/YVTN_repeat-like_dom_sf"/>
</dbReference>
<sequence>MRLPALRPLVRELGRLALLLTPLAGHAAPDVPADAGLFTARVLTNASSTSRGSFLYFNQWETLTLQDASKREVEIKADKAGGSNSSQVFEAVLPAGKYRLLHMVSPRTPARVGADLQNVIAEFEVRPQTVTSLGTLIYQPTGNQGYTILCDGFDAPQIERVRLGYPALYQAQAEHAPVRPCVGNEVAARASQALQGRTYVLSSSRMTSVVGTATLGVIQALIEKASATEAIQAWKAETDPQKRLSMARSSTYAFNAARMLDSGEVLAGSNLGQVLVREPQGRWQRLDTGDTREITTLLADNRQQILVGGEDGLLMQTTDGGKSWQAISAPTHGLIVNLARQDKRFFLLAIEGFDAVLYGTSDLQQGPWTELRREVNAREEVKLPLATFFRTPSLTASGWVLGDRYVMVTSNGFVNSLNLKDESWTRTKTPFEEPRGATALRNGSLFAYSKNKVWVSRDQGATWTRDEMGCMKLITAAYGAKGQAYNVCGQGAFVFSTALMQRSGDAASWTTLSDETPTPASALFASEVDDTLLFMNPEGLIYGRAPGAKDWTLERKPL</sequence>
<organism evidence="2 3">
    <name type="scientific">Roseateles subflavus</name>
    <dbReference type="NCBI Taxonomy" id="3053353"/>
    <lineage>
        <taxon>Bacteria</taxon>
        <taxon>Pseudomonadati</taxon>
        <taxon>Pseudomonadota</taxon>
        <taxon>Betaproteobacteria</taxon>
        <taxon>Burkholderiales</taxon>
        <taxon>Sphaerotilaceae</taxon>
        <taxon>Roseateles</taxon>
    </lineage>
</organism>
<name>A0ABT7LC32_9BURK</name>
<gene>
    <name evidence="2" type="ORF">QRD43_00700</name>
</gene>
<feature type="signal peptide" evidence="1">
    <location>
        <begin position="1"/>
        <end position="27"/>
    </location>
</feature>
<evidence type="ECO:0000313" key="2">
    <source>
        <dbReference type="EMBL" id="MDL5030407.1"/>
    </source>
</evidence>
<dbReference type="SUPFAM" id="SSF110296">
    <property type="entry name" value="Oligoxyloglucan reducing end-specific cellobiohydrolase"/>
    <property type="match status" value="1"/>
</dbReference>
<dbReference type="EMBL" id="JASVDS010000001">
    <property type="protein sequence ID" value="MDL5030407.1"/>
    <property type="molecule type" value="Genomic_DNA"/>
</dbReference>
<dbReference type="Proteomes" id="UP001238603">
    <property type="component" value="Unassembled WGS sequence"/>
</dbReference>
<evidence type="ECO:0008006" key="4">
    <source>
        <dbReference type="Google" id="ProtNLM"/>
    </source>
</evidence>